<keyword evidence="2" id="KW-1185">Reference proteome</keyword>
<accession>A0A316TWC7</accession>
<sequence>MQREYIKWKSPSLGRDMEMLIFGKGGTPVLVFPTDHGRFYEWEDQGTVDVFSEQIEHGYNQFFFVDSVASESFLNKDVDPYTRLMREEQYELYIIDEVLPYINDENNNPFVIAAGAELGAYQSLRLALKNPELFDKVISISGYYDINLFLDGFKDDNSYYNNPVEFIPNLNDDAILKSISSLDLRLISYLNDSHKTETLKMSDILWMKFLQHDITVWKEETSNPWALYPIMLRENLI</sequence>
<comment type="caution">
    <text evidence="1">The sequence shown here is derived from an EMBL/GenBank/DDBJ whole genome shotgun (WGS) entry which is preliminary data.</text>
</comment>
<dbReference type="RefSeq" id="WP_109645294.1">
    <property type="nucleotide sequence ID" value="NZ_QGGB01000003.1"/>
</dbReference>
<dbReference type="OrthoDB" id="9775130at2"/>
<dbReference type="Pfam" id="PF00756">
    <property type="entry name" value="Esterase"/>
    <property type="match status" value="1"/>
</dbReference>
<evidence type="ECO:0000313" key="1">
    <source>
        <dbReference type="EMBL" id="PWN07515.1"/>
    </source>
</evidence>
<evidence type="ECO:0000313" key="2">
    <source>
        <dbReference type="Proteomes" id="UP000245533"/>
    </source>
</evidence>
<dbReference type="InterPro" id="IPR000801">
    <property type="entry name" value="Esterase-like"/>
</dbReference>
<dbReference type="EMBL" id="QGGB01000003">
    <property type="protein sequence ID" value="PWN07515.1"/>
    <property type="molecule type" value="Genomic_DNA"/>
</dbReference>
<name>A0A316TWC7_9BACT</name>
<dbReference type="Gene3D" id="3.40.50.1820">
    <property type="entry name" value="alpha/beta hydrolase"/>
    <property type="match status" value="1"/>
</dbReference>
<gene>
    <name evidence="1" type="ORF">DDZ15_04440</name>
</gene>
<proteinExistence type="predicted"/>
<dbReference type="Proteomes" id="UP000245533">
    <property type="component" value="Unassembled WGS sequence"/>
</dbReference>
<dbReference type="InterPro" id="IPR029058">
    <property type="entry name" value="AB_hydrolase_fold"/>
</dbReference>
<dbReference type="AlphaFoldDB" id="A0A316TWC7"/>
<reference evidence="1 2" key="1">
    <citation type="submission" date="2018-05" db="EMBL/GenBank/DDBJ databases">
        <title>Rhodohalobacter halophilus gen. nov., sp. nov., a moderately halophilic member of the family Balneolaceae.</title>
        <authorList>
            <person name="Liu Z.-W."/>
        </authorList>
    </citation>
    <scope>NUCLEOTIDE SEQUENCE [LARGE SCALE GENOMIC DNA]</scope>
    <source>
        <strain evidence="1 2">8A47</strain>
    </source>
</reference>
<protein>
    <submittedName>
        <fullName evidence="1">Esterase</fullName>
    </submittedName>
</protein>
<organism evidence="1 2">
    <name type="scientific">Rhodohalobacter mucosus</name>
    <dbReference type="NCBI Taxonomy" id="2079485"/>
    <lineage>
        <taxon>Bacteria</taxon>
        <taxon>Pseudomonadati</taxon>
        <taxon>Balneolota</taxon>
        <taxon>Balneolia</taxon>
        <taxon>Balneolales</taxon>
        <taxon>Balneolaceae</taxon>
        <taxon>Rhodohalobacter</taxon>
    </lineage>
</organism>
<dbReference type="SUPFAM" id="SSF53474">
    <property type="entry name" value="alpha/beta-Hydrolases"/>
    <property type="match status" value="1"/>
</dbReference>